<proteinExistence type="inferred from homology"/>
<dbReference type="InterPro" id="IPR020616">
    <property type="entry name" value="Thiolase_N"/>
</dbReference>
<dbReference type="PANTHER" id="PTHR18919">
    <property type="entry name" value="ACETYL-COA C-ACYLTRANSFERASE"/>
    <property type="match status" value="1"/>
</dbReference>
<organism evidence="8 9">
    <name type="scientific">Solemya velum gill symbiont</name>
    <dbReference type="NCBI Taxonomy" id="2340"/>
    <lineage>
        <taxon>Bacteria</taxon>
        <taxon>Pseudomonadati</taxon>
        <taxon>Pseudomonadota</taxon>
        <taxon>Gammaproteobacteria</taxon>
        <taxon>sulfur-oxidizing symbionts</taxon>
    </lineage>
</organism>
<evidence type="ECO:0000256" key="3">
    <source>
        <dbReference type="ARBA" id="ARBA00023315"/>
    </source>
</evidence>
<feature type="domain" description="Thiolase C-terminal" evidence="7">
    <location>
        <begin position="291"/>
        <end position="428"/>
    </location>
</feature>
<dbReference type="InterPro" id="IPR016039">
    <property type="entry name" value="Thiolase-like"/>
</dbReference>
<feature type="active site" description="Proton acceptor" evidence="4">
    <location>
        <position position="386"/>
    </location>
</feature>
<dbReference type="Pfam" id="PF00108">
    <property type="entry name" value="Thiolase_N"/>
    <property type="match status" value="1"/>
</dbReference>
<accession>A0A0B0HC51</accession>
<dbReference type="InterPro" id="IPR020613">
    <property type="entry name" value="Thiolase_CS"/>
</dbReference>
<reference evidence="8 9" key="1">
    <citation type="journal article" date="2014" name="BMC Genomics">
        <title>The genome of the intracellular bacterium of the coastal bivalve, Solemya velum: a blueprint for thriving in and out of symbiosis.</title>
        <authorList>
            <person name="Dmytrenko O."/>
            <person name="Russell S.L."/>
            <person name="Loo W.T."/>
            <person name="Fontanez K.M."/>
            <person name="Liao L."/>
            <person name="Roeselers G."/>
            <person name="Sharma R."/>
            <person name="Stewart F.J."/>
            <person name="Newton I.L."/>
            <person name="Woyke T."/>
            <person name="Wu D."/>
            <person name="Lang J.M."/>
            <person name="Eisen J.A."/>
            <person name="Cavanaugh C.M."/>
        </authorList>
    </citation>
    <scope>NUCLEOTIDE SEQUENCE [LARGE SCALE GENOMIC DNA]</scope>
    <source>
        <strain evidence="8 9">WH</strain>
    </source>
</reference>
<dbReference type="Pfam" id="PF02803">
    <property type="entry name" value="Thiolase_C"/>
    <property type="match status" value="1"/>
</dbReference>
<evidence type="ECO:0000256" key="5">
    <source>
        <dbReference type="RuleBase" id="RU003557"/>
    </source>
</evidence>
<dbReference type="PATRIC" id="fig|2340.3.peg.1650"/>
<name>A0A0B0HC51_SOVGS</name>
<dbReference type="STRING" id="2340.JV46_09170"/>
<dbReference type="PROSITE" id="PS00737">
    <property type="entry name" value="THIOLASE_2"/>
    <property type="match status" value="1"/>
</dbReference>
<dbReference type="Gene3D" id="3.40.47.10">
    <property type="match status" value="1"/>
</dbReference>
<feature type="active site" description="Proton acceptor" evidence="4">
    <location>
        <position position="416"/>
    </location>
</feature>
<feature type="active site" description="Acyl-thioester intermediate" evidence="4">
    <location>
        <position position="95"/>
    </location>
</feature>
<evidence type="ECO:0000259" key="6">
    <source>
        <dbReference type="Pfam" id="PF00108"/>
    </source>
</evidence>
<dbReference type="PROSITE" id="PS00099">
    <property type="entry name" value="THIOLASE_3"/>
    <property type="match status" value="1"/>
</dbReference>
<dbReference type="InterPro" id="IPR002155">
    <property type="entry name" value="Thiolase"/>
</dbReference>
<comment type="similarity">
    <text evidence="1 5">Belongs to the thiolase-like superfamily. Thiolase family.</text>
</comment>
<keyword evidence="9" id="KW-1185">Reference proteome</keyword>
<dbReference type="NCBIfam" id="TIGR01930">
    <property type="entry name" value="AcCoA-C-Actrans"/>
    <property type="match status" value="1"/>
</dbReference>
<evidence type="ECO:0000256" key="2">
    <source>
        <dbReference type="ARBA" id="ARBA00022679"/>
    </source>
</evidence>
<dbReference type="AlphaFoldDB" id="A0A0B0HC51"/>
<dbReference type="EMBL" id="JRAA01000002">
    <property type="protein sequence ID" value="KHF25016.1"/>
    <property type="molecule type" value="Genomic_DNA"/>
</dbReference>
<dbReference type="InterPro" id="IPR020617">
    <property type="entry name" value="Thiolase_C"/>
</dbReference>
<keyword evidence="2 5" id="KW-0808">Transferase</keyword>
<evidence type="ECO:0000313" key="9">
    <source>
        <dbReference type="Proteomes" id="UP000030856"/>
    </source>
</evidence>
<keyword evidence="3 5" id="KW-0012">Acyltransferase</keyword>
<comment type="caution">
    <text evidence="8">The sequence shown here is derived from an EMBL/GenBank/DDBJ whole genome shotgun (WGS) entry which is preliminary data.</text>
</comment>
<evidence type="ECO:0000259" key="7">
    <source>
        <dbReference type="Pfam" id="PF02803"/>
    </source>
</evidence>
<dbReference type="PIRSF" id="PIRSF000429">
    <property type="entry name" value="Ac-CoA_Ac_transf"/>
    <property type="match status" value="1"/>
</dbReference>
<gene>
    <name evidence="8" type="ORF">JV46_09170</name>
</gene>
<dbReference type="PANTHER" id="PTHR18919:SF151">
    <property type="entry name" value="BLR2427 PROTEIN"/>
    <property type="match status" value="1"/>
</dbReference>
<dbReference type="GO" id="GO:0003985">
    <property type="term" value="F:acetyl-CoA C-acetyltransferase activity"/>
    <property type="evidence" value="ECO:0007669"/>
    <property type="project" value="UniProtKB-EC"/>
</dbReference>
<evidence type="ECO:0000256" key="4">
    <source>
        <dbReference type="PIRSR" id="PIRSR000429-1"/>
    </source>
</evidence>
<feature type="domain" description="Thiolase N-terminal" evidence="6">
    <location>
        <begin position="11"/>
        <end position="283"/>
    </location>
</feature>
<dbReference type="Proteomes" id="UP000030856">
    <property type="component" value="Unassembled WGS sequence"/>
</dbReference>
<dbReference type="InterPro" id="IPR020610">
    <property type="entry name" value="Thiolase_AS"/>
</dbReference>
<protein>
    <submittedName>
        <fullName evidence="8">3-ketoacyl-CoA thiolase</fullName>
        <ecNumber evidence="8">2.3.1.9</ecNumber>
    </submittedName>
</protein>
<dbReference type="OrthoDB" id="1402717at2"/>
<dbReference type="RefSeq" id="WP_043117244.1">
    <property type="nucleotide sequence ID" value="NZ_JRAA01000002.1"/>
</dbReference>
<dbReference type="eggNOG" id="COG0183">
    <property type="taxonomic scope" value="Bacteria"/>
</dbReference>
<sequence>MNIKTSLQRPVYLVDGLRTPQLKARGVPGAFRASDLAVTAGRSLLLGQPFKPDDLDEVIFGCVSSGPDEANIARVIALRLACGDKVPAWSVQRNCASGMQAVDSAAKDIALGRANLVLAGGTEAMSHHPVLLNLKMVTWLAGFKRARSLPKKLQQLGRLRRHHLVPVIALLRGLTDPIAGLSMGQTTEELASRFNISREEMDAFAVTSHQRLAAARDLLRNEIVPLFSEAGLIEDDDGLRLDSSIDNLAKLKPVFDRKYGRVTAGNSAQVTDGASCLLLASEEALEKHGLTPSAEILDISWAGLDPRQMGLGPVYAIAQLLKRHRLDTDAIDWWEINEAFAGQVIACLRAIQDPAFCRDELDTDTPFRAIPSERLNPDGGGISLGHPVGTSGARITMHLARVLEREQGDLGIASLCIGDGQGGALLMRRVAP</sequence>
<dbReference type="SUPFAM" id="SSF53901">
    <property type="entry name" value="Thiolase-like"/>
    <property type="match status" value="2"/>
</dbReference>
<evidence type="ECO:0000256" key="1">
    <source>
        <dbReference type="ARBA" id="ARBA00010982"/>
    </source>
</evidence>
<dbReference type="EC" id="2.3.1.9" evidence="8"/>
<dbReference type="CDD" id="cd00751">
    <property type="entry name" value="thiolase"/>
    <property type="match status" value="1"/>
</dbReference>
<dbReference type="NCBIfam" id="NF006030">
    <property type="entry name" value="PRK08170.1"/>
    <property type="match status" value="1"/>
</dbReference>
<evidence type="ECO:0000313" key="8">
    <source>
        <dbReference type="EMBL" id="KHF25016.1"/>
    </source>
</evidence>